<dbReference type="Proteomes" id="UP001651158">
    <property type="component" value="Unassembled WGS sequence"/>
</dbReference>
<feature type="region of interest" description="Disordered" evidence="1">
    <location>
        <begin position="361"/>
        <end position="385"/>
    </location>
</feature>
<feature type="compositionally biased region" description="Basic residues" evidence="1">
    <location>
        <begin position="1127"/>
        <end position="1138"/>
    </location>
</feature>
<feature type="region of interest" description="Disordered" evidence="1">
    <location>
        <begin position="211"/>
        <end position="236"/>
    </location>
</feature>
<organism evidence="2 3">
    <name type="scientific">Taenia crassiceps</name>
    <dbReference type="NCBI Taxonomy" id="6207"/>
    <lineage>
        <taxon>Eukaryota</taxon>
        <taxon>Metazoa</taxon>
        <taxon>Spiralia</taxon>
        <taxon>Lophotrochozoa</taxon>
        <taxon>Platyhelminthes</taxon>
        <taxon>Cestoda</taxon>
        <taxon>Eucestoda</taxon>
        <taxon>Cyclophyllidea</taxon>
        <taxon>Taeniidae</taxon>
        <taxon>Taenia</taxon>
    </lineage>
</organism>
<keyword evidence="3" id="KW-1185">Reference proteome</keyword>
<feature type="region of interest" description="Disordered" evidence="1">
    <location>
        <begin position="173"/>
        <end position="197"/>
    </location>
</feature>
<accession>A0ABR4Q5F8</accession>
<feature type="compositionally biased region" description="Polar residues" evidence="1">
    <location>
        <begin position="1"/>
        <end position="28"/>
    </location>
</feature>
<proteinExistence type="predicted"/>
<evidence type="ECO:0000256" key="1">
    <source>
        <dbReference type="SAM" id="MobiDB-lite"/>
    </source>
</evidence>
<evidence type="ECO:0000313" key="3">
    <source>
        <dbReference type="Proteomes" id="UP001651158"/>
    </source>
</evidence>
<dbReference type="EMBL" id="JAKROA010000010">
    <property type="protein sequence ID" value="KAL5104862.1"/>
    <property type="molecule type" value="Genomic_DNA"/>
</dbReference>
<feature type="compositionally biased region" description="Polar residues" evidence="1">
    <location>
        <begin position="361"/>
        <end position="384"/>
    </location>
</feature>
<comment type="caution">
    <text evidence="2">The sequence shown here is derived from an EMBL/GenBank/DDBJ whole genome shotgun (WGS) entry which is preliminary data.</text>
</comment>
<feature type="compositionally biased region" description="Low complexity" evidence="1">
    <location>
        <begin position="452"/>
        <end position="461"/>
    </location>
</feature>
<feature type="region of interest" description="Disordered" evidence="1">
    <location>
        <begin position="996"/>
        <end position="1024"/>
    </location>
</feature>
<feature type="region of interest" description="Disordered" evidence="1">
    <location>
        <begin position="1"/>
        <end position="31"/>
    </location>
</feature>
<feature type="compositionally biased region" description="Polar residues" evidence="1">
    <location>
        <begin position="181"/>
        <end position="192"/>
    </location>
</feature>
<sequence>MFPFSQSNASTPTGRGSGFIETSSSSTRQKVENSPLYFSRLFSSPGLRNISTPRPITSSHPFQRNVSACRDLSPSPFNFHSPVRHRLPQSLQSSLSRPRKAIEFLNHSNSSMMERALRVLESKRKKRSNEALLEDEPESEYLSLKRYRSNEENNSSPLLSRSVPMLPQDVEVISQPKLKPSASTTRPSSSKLPDQVSRLPSAALEAIAFGLKRRRPEEEEEGEDVGGKRPTPRQSVTSIINENLFTFSPPPAAKRRATRDCETQTVFHVDSATSTSEALPMLYQRSRSASLNRPTSVARFIAGLEARARANALSRRLAASQAVVLTQADSLEARHAKIRQMFADLTEKAVVNLADNSFSATSTGPIDANTTTSSHPGLTSSSNPVLPHSIASSVAVPSPTLSSSKAAEPVSSSSGSAFITAVATTESVVATTCSSAPALPSPGKSSHIGEQDSATTTTDVTSDSMVNKPFVFGMKSVVSTATTIPTTSTAVSTSVAPSFTFSMESASQKSCEQRSSTSTSTATLPLTPSVAKSTSAFGQTSFGGTIFSSANSASSGYNVAVTSSMSSFAFALEKSTAPGGTDFSTTSKPCKPAVPTTTSFIPSATACSSLSSLASSVKGDSAPPSAPLFNFPATITAAANTTAVAVTATTSDGAFFSSAVTPADSVAASSASSTVAAVQSVFSFGNTASTTTPSTSGTGPMFNFSAKPTSVNTTMGTILSTTPSTLNLPSCSLSAKSDATKMSCVFSAPAITTTPVLAPAKSMPAFKFLSTTSTTTAPALFDFSAKPTTTTYTTMGETTTPFASFKTAVTTAVATTTATSVPFVFPVKSAFANCNTTVPSFGFPSVQNTPTTTATATSASASLFPFPKTNTSGLVNGGSSGNPFGTAPFSFHNSSNLTAVTSIGGCFTFTSPTTIAATTATPVSFSFTSTVTTATPALGGSGPGGFNFSSCAATVTAPSSTPFASQSGTGIFQFGARSIASPTTATATSSGFSLALPSTKSSPSIFPTSDPTKRTGDSSFTDGLSAPKLQASSFSGGAVNPAPFSGTGVQPFTFGGSSSAAVSAPGGTVGVSSGGFNFSAAVTNPVGGFNFSQTQPAPAFSGADGAPPNPFSAVAPTAPNATASFYQRRRQMRYSKRR</sequence>
<feature type="compositionally biased region" description="Polar residues" evidence="1">
    <location>
        <begin position="996"/>
        <end position="1010"/>
    </location>
</feature>
<name>A0ABR4Q5F8_9CEST</name>
<feature type="region of interest" description="Disordered" evidence="1">
    <location>
        <begin position="434"/>
        <end position="461"/>
    </location>
</feature>
<feature type="region of interest" description="Disordered" evidence="1">
    <location>
        <begin position="1098"/>
        <end position="1138"/>
    </location>
</feature>
<reference evidence="2 3" key="1">
    <citation type="journal article" date="2022" name="Front. Cell. Infect. Microbiol.">
        <title>The Genomes of Two Strains of Taenia crassiceps the Animal Model for the Study of Human Cysticercosis.</title>
        <authorList>
            <person name="Bobes R.J."/>
            <person name="Estrada K."/>
            <person name="Rios-Valencia D.G."/>
            <person name="Calderon-Gallegos A."/>
            <person name="de la Torre P."/>
            <person name="Carrero J.C."/>
            <person name="Sanchez-Flores A."/>
            <person name="Laclette J.P."/>
        </authorList>
    </citation>
    <scope>NUCLEOTIDE SEQUENCE [LARGE SCALE GENOMIC DNA]</scope>
    <source>
        <strain evidence="2">WFUcys</strain>
    </source>
</reference>
<gene>
    <name evidence="2" type="ORF">TcWFU_002380</name>
</gene>
<protein>
    <submittedName>
        <fullName evidence="2">Uncharacterized protein</fullName>
    </submittedName>
</protein>
<evidence type="ECO:0000313" key="2">
    <source>
        <dbReference type="EMBL" id="KAL5104862.1"/>
    </source>
</evidence>